<keyword evidence="3" id="KW-1185">Reference proteome</keyword>
<accession>A0ABQ3FTQ7</accession>
<dbReference type="Proteomes" id="UP000658305">
    <property type="component" value="Unassembled WGS sequence"/>
</dbReference>
<evidence type="ECO:0000313" key="3">
    <source>
        <dbReference type="Proteomes" id="UP000658305"/>
    </source>
</evidence>
<feature type="domain" description="NIPSNAP" evidence="1">
    <location>
        <begin position="4"/>
        <end position="102"/>
    </location>
</feature>
<protein>
    <recommendedName>
        <fullName evidence="1">NIPSNAP domain-containing protein</fullName>
    </recommendedName>
</protein>
<dbReference type="InterPro" id="IPR011008">
    <property type="entry name" value="Dimeric_a/b-barrel"/>
</dbReference>
<evidence type="ECO:0000259" key="1">
    <source>
        <dbReference type="Pfam" id="PF07978"/>
    </source>
</evidence>
<comment type="caution">
    <text evidence="2">The sequence shown here is derived from an EMBL/GenBank/DDBJ whole genome shotgun (WGS) entry which is preliminary data.</text>
</comment>
<name>A0ABQ3FTQ7_9RHOB</name>
<dbReference type="Gene3D" id="3.30.70.100">
    <property type="match status" value="1"/>
</dbReference>
<dbReference type="EMBL" id="BMYI01000036">
    <property type="protein sequence ID" value="GHC40673.1"/>
    <property type="molecule type" value="Genomic_DNA"/>
</dbReference>
<dbReference type="SUPFAM" id="SSF54909">
    <property type="entry name" value="Dimeric alpha+beta barrel"/>
    <property type="match status" value="1"/>
</dbReference>
<sequence length="118" mass="13522">MINEVREYVPMPGRLGDAIDLLKTTVFPLFRRHNMEVVQAGFTTLGDHSFGEIVYTMRFENLAELEEKWNAFLADPDWAPALAAREKDGPLYKSIQRRVLNADPFEDALRSRTDHSPS</sequence>
<evidence type="ECO:0000313" key="2">
    <source>
        <dbReference type="EMBL" id="GHC40673.1"/>
    </source>
</evidence>
<dbReference type="Pfam" id="PF07978">
    <property type="entry name" value="NIPSNAP"/>
    <property type="match status" value="1"/>
</dbReference>
<proteinExistence type="predicted"/>
<organism evidence="2 3">
    <name type="scientific">Gemmobacter nanjingensis</name>
    <dbReference type="NCBI Taxonomy" id="488454"/>
    <lineage>
        <taxon>Bacteria</taxon>
        <taxon>Pseudomonadati</taxon>
        <taxon>Pseudomonadota</taxon>
        <taxon>Alphaproteobacteria</taxon>
        <taxon>Rhodobacterales</taxon>
        <taxon>Paracoccaceae</taxon>
        <taxon>Gemmobacter</taxon>
    </lineage>
</organism>
<gene>
    <name evidence="2" type="ORF">GCM10007291_48190</name>
</gene>
<reference evidence="3" key="1">
    <citation type="journal article" date="2019" name="Int. J. Syst. Evol. Microbiol.">
        <title>The Global Catalogue of Microorganisms (GCM) 10K type strain sequencing project: providing services to taxonomists for standard genome sequencing and annotation.</title>
        <authorList>
            <consortium name="The Broad Institute Genomics Platform"/>
            <consortium name="The Broad Institute Genome Sequencing Center for Infectious Disease"/>
            <person name="Wu L."/>
            <person name="Ma J."/>
        </authorList>
    </citation>
    <scope>NUCLEOTIDE SEQUENCE [LARGE SCALE GENOMIC DNA]</scope>
    <source>
        <strain evidence="3">KCTC 23298</strain>
    </source>
</reference>
<dbReference type="InterPro" id="IPR012577">
    <property type="entry name" value="NIPSNAP"/>
</dbReference>